<dbReference type="PANTHER" id="PTHR10201">
    <property type="entry name" value="MATRIX METALLOPROTEINASE"/>
    <property type="match status" value="1"/>
</dbReference>
<dbReference type="PANTHER" id="PTHR10201:SF323">
    <property type="entry name" value="MATRIX METALLOPROTEINASE-21"/>
    <property type="match status" value="1"/>
</dbReference>
<name>A0AAW1USG9_9CUCU</name>
<evidence type="ECO:0000313" key="8">
    <source>
        <dbReference type="Proteomes" id="UP001431783"/>
    </source>
</evidence>
<gene>
    <name evidence="7" type="ORF">WA026_022997</name>
</gene>
<accession>A0AAW1USG9</accession>
<keyword evidence="3" id="KW-0378">Hydrolase</keyword>
<organism evidence="7 8">
    <name type="scientific">Henosepilachna vigintioctopunctata</name>
    <dbReference type="NCBI Taxonomy" id="420089"/>
    <lineage>
        <taxon>Eukaryota</taxon>
        <taxon>Metazoa</taxon>
        <taxon>Ecdysozoa</taxon>
        <taxon>Arthropoda</taxon>
        <taxon>Hexapoda</taxon>
        <taxon>Insecta</taxon>
        <taxon>Pterygota</taxon>
        <taxon>Neoptera</taxon>
        <taxon>Endopterygota</taxon>
        <taxon>Coleoptera</taxon>
        <taxon>Polyphaga</taxon>
        <taxon>Cucujiformia</taxon>
        <taxon>Coccinelloidea</taxon>
        <taxon>Coccinellidae</taxon>
        <taxon>Epilachninae</taxon>
        <taxon>Epilachnini</taxon>
        <taxon>Henosepilachna</taxon>
    </lineage>
</organism>
<evidence type="ECO:0000256" key="4">
    <source>
        <dbReference type="ARBA" id="ARBA00022833"/>
    </source>
</evidence>
<keyword evidence="2" id="KW-0479">Metal-binding</keyword>
<evidence type="ECO:0000256" key="1">
    <source>
        <dbReference type="ARBA" id="ARBA00022670"/>
    </source>
</evidence>
<dbReference type="Proteomes" id="UP001431783">
    <property type="component" value="Unassembled WGS sequence"/>
</dbReference>
<keyword evidence="4" id="KW-0862">Zinc</keyword>
<dbReference type="GO" id="GO:0006508">
    <property type="term" value="P:proteolysis"/>
    <property type="evidence" value="ECO:0007669"/>
    <property type="project" value="UniProtKB-KW"/>
</dbReference>
<dbReference type="EMBL" id="JARQZJ010000081">
    <property type="protein sequence ID" value="KAK9882736.1"/>
    <property type="molecule type" value="Genomic_DNA"/>
</dbReference>
<keyword evidence="8" id="KW-1185">Reference proteome</keyword>
<evidence type="ECO:0000259" key="6">
    <source>
        <dbReference type="Pfam" id="PF00413"/>
    </source>
</evidence>
<dbReference type="InterPro" id="IPR024079">
    <property type="entry name" value="MetalloPept_cat_dom_sf"/>
</dbReference>
<feature type="domain" description="Peptidase M10 metallopeptidase" evidence="6">
    <location>
        <begin position="40"/>
        <end position="74"/>
    </location>
</feature>
<dbReference type="GO" id="GO:0030574">
    <property type="term" value="P:collagen catabolic process"/>
    <property type="evidence" value="ECO:0007669"/>
    <property type="project" value="TreeGrafter"/>
</dbReference>
<reference evidence="7 8" key="1">
    <citation type="submission" date="2023-03" db="EMBL/GenBank/DDBJ databases">
        <title>Genome insight into feeding habits of ladybird beetles.</title>
        <authorList>
            <person name="Li H.-S."/>
            <person name="Huang Y.-H."/>
            <person name="Pang H."/>
        </authorList>
    </citation>
    <scope>NUCLEOTIDE SEQUENCE [LARGE SCALE GENOMIC DNA]</scope>
    <source>
        <strain evidence="7">SYSU_2023b</strain>
        <tissue evidence="7">Whole body</tissue>
    </source>
</reference>
<dbReference type="GO" id="GO:0031012">
    <property type="term" value="C:extracellular matrix"/>
    <property type="evidence" value="ECO:0007669"/>
    <property type="project" value="InterPro"/>
</dbReference>
<evidence type="ECO:0000256" key="5">
    <source>
        <dbReference type="ARBA" id="ARBA00023049"/>
    </source>
</evidence>
<evidence type="ECO:0000256" key="3">
    <source>
        <dbReference type="ARBA" id="ARBA00022801"/>
    </source>
</evidence>
<dbReference type="InterPro" id="IPR001818">
    <property type="entry name" value="Pept_M10_metallopeptidase"/>
</dbReference>
<protein>
    <recommendedName>
        <fullName evidence="6">Peptidase M10 metallopeptidase domain-containing protein</fullName>
    </recommendedName>
</protein>
<evidence type="ECO:0000313" key="7">
    <source>
        <dbReference type="EMBL" id="KAK9882736.1"/>
    </source>
</evidence>
<dbReference type="GO" id="GO:0004222">
    <property type="term" value="F:metalloendopeptidase activity"/>
    <property type="evidence" value="ECO:0007669"/>
    <property type="project" value="InterPro"/>
</dbReference>
<dbReference type="AlphaFoldDB" id="A0AAW1USG9"/>
<evidence type="ECO:0000256" key="2">
    <source>
        <dbReference type="ARBA" id="ARBA00022723"/>
    </source>
</evidence>
<dbReference type="Pfam" id="PF00413">
    <property type="entry name" value="Peptidase_M10"/>
    <property type="match status" value="1"/>
</dbReference>
<keyword evidence="5" id="KW-0482">Metalloprotease</keyword>
<dbReference type="GO" id="GO:0008270">
    <property type="term" value="F:zinc ion binding"/>
    <property type="evidence" value="ECO:0007669"/>
    <property type="project" value="InterPro"/>
</dbReference>
<comment type="caution">
    <text evidence="7">The sequence shown here is derived from an EMBL/GenBank/DDBJ whole genome shotgun (WGS) entry which is preliminary data.</text>
</comment>
<dbReference type="SUPFAM" id="SSF55486">
    <property type="entry name" value="Metalloproteases ('zincins'), catalytic domain"/>
    <property type="match status" value="1"/>
</dbReference>
<sequence>MENVPTFIFDGPGIVLAHAYIPHDDTCREIHLNSSEKWLHSSVQDSIMFPYYNERKIFYDLLPDDIHGIQSLYGPPNTKPTTAVRIRTTAKKIIPTRKSPVLNAVDNQIYQPNCSGIEN</sequence>
<proteinExistence type="predicted"/>
<dbReference type="GO" id="GO:0030198">
    <property type="term" value="P:extracellular matrix organization"/>
    <property type="evidence" value="ECO:0007669"/>
    <property type="project" value="TreeGrafter"/>
</dbReference>
<dbReference type="Gene3D" id="3.40.390.10">
    <property type="entry name" value="Collagenase (Catalytic Domain)"/>
    <property type="match status" value="1"/>
</dbReference>
<keyword evidence="1" id="KW-0645">Protease</keyword>